<proteinExistence type="predicted"/>
<protein>
    <submittedName>
        <fullName evidence="1">NTPase</fullName>
    </submittedName>
</protein>
<sequence length="330" mass="36848">MKYLSALLLFSLIQTTSWGQGGLPDYFLDGKSVVLISNSPQARPAMEWQDIAEIIHPAILEAGGDPVSYYELEDVALSEEIQAGYAAAFNKRQIRSIIIFTRKSNGDLAFHIAPFTQNKNLVPSSGVWGIQATSLDLLVENLNNLGKTSKSNNLLVLEVPEFPLSESGIQGAKKFIAKNPLNLDVFKLGIPLSGSSGDAGLLMSYRYDMLGKTEQAILAEQASERAGLEQLLEAHYPYQYEFLTSIKGDAELVRERIQFILVRLEGKEGDLMKSMGLEIENPDEKTRIVVKYYIRLIIRDELYFGPVWDADPDWRKALSSFLDNLKINLP</sequence>
<comment type="caution">
    <text evidence="1">The sequence shown here is derived from an EMBL/GenBank/DDBJ whole genome shotgun (WGS) entry which is preliminary data.</text>
</comment>
<dbReference type="RefSeq" id="WP_380801613.1">
    <property type="nucleotide sequence ID" value="NZ_JBHUIV010000014.1"/>
</dbReference>
<organism evidence="1 2">
    <name type="scientific">Shivajiella indica</name>
    <dbReference type="NCBI Taxonomy" id="872115"/>
    <lineage>
        <taxon>Bacteria</taxon>
        <taxon>Pseudomonadati</taxon>
        <taxon>Bacteroidota</taxon>
        <taxon>Cytophagia</taxon>
        <taxon>Cytophagales</taxon>
        <taxon>Cyclobacteriaceae</taxon>
        <taxon>Shivajiella</taxon>
    </lineage>
</organism>
<accession>A0ABW5B6E3</accession>
<dbReference type="EMBL" id="JBHUIV010000014">
    <property type="protein sequence ID" value="MFD2201688.1"/>
    <property type="molecule type" value="Genomic_DNA"/>
</dbReference>
<keyword evidence="2" id="KW-1185">Reference proteome</keyword>
<evidence type="ECO:0000313" key="2">
    <source>
        <dbReference type="Proteomes" id="UP001597414"/>
    </source>
</evidence>
<evidence type="ECO:0000313" key="1">
    <source>
        <dbReference type="EMBL" id="MFD2201688.1"/>
    </source>
</evidence>
<reference evidence="2" key="1">
    <citation type="journal article" date="2019" name="Int. J. Syst. Evol. Microbiol.">
        <title>The Global Catalogue of Microorganisms (GCM) 10K type strain sequencing project: providing services to taxonomists for standard genome sequencing and annotation.</title>
        <authorList>
            <consortium name="The Broad Institute Genomics Platform"/>
            <consortium name="The Broad Institute Genome Sequencing Center for Infectious Disease"/>
            <person name="Wu L."/>
            <person name="Ma J."/>
        </authorList>
    </citation>
    <scope>NUCLEOTIDE SEQUENCE [LARGE SCALE GENOMIC DNA]</scope>
    <source>
        <strain evidence="2">KCTC 19812</strain>
    </source>
</reference>
<name>A0ABW5B6E3_9BACT</name>
<gene>
    <name evidence="1" type="ORF">ACFSKV_08930</name>
</gene>
<dbReference type="Proteomes" id="UP001597414">
    <property type="component" value="Unassembled WGS sequence"/>
</dbReference>